<evidence type="ECO:0000313" key="2">
    <source>
        <dbReference type="Proteomes" id="UP000007305"/>
    </source>
</evidence>
<dbReference type="EnsemblPlants" id="Zm00001eb129110_T001">
    <property type="protein sequence ID" value="Zm00001eb129110_P001"/>
    <property type="gene ID" value="Zm00001eb129110"/>
</dbReference>
<sequence>MSLTRDILRTSEQSDACLWIERFLEQMNASLVPKIIDGFVAESNMLRARSCFHNNHIINKDGSSVINRNTHESKMLHIILRGFLKFWIFSKKGSLEAMMLL</sequence>
<keyword evidence="2" id="KW-1185">Reference proteome</keyword>
<protein>
    <submittedName>
        <fullName evidence="1">Uncharacterized protein</fullName>
    </submittedName>
</protein>
<dbReference type="Proteomes" id="UP000007305">
    <property type="component" value="Chromosome 3"/>
</dbReference>
<dbReference type="Gramene" id="Zm00001eb129110_T001">
    <property type="protein sequence ID" value="Zm00001eb129110_P001"/>
    <property type="gene ID" value="Zm00001eb129110"/>
</dbReference>
<dbReference type="InParanoid" id="A0A804N290"/>
<name>A0A804N290_MAIZE</name>
<reference evidence="1" key="2">
    <citation type="submission" date="2019-07" db="EMBL/GenBank/DDBJ databases">
        <authorList>
            <person name="Seetharam A."/>
            <person name="Woodhouse M."/>
            <person name="Cannon E."/>
        </authorList>
    </citation>
    <scope>NUCLEOTIDE SEQUENCE [LARGE SCALE GENOMIC DNA]</scope>
    <source>
        <strain evidence="1">cv. B73</strain>
    </source>
</reference>
<proteinExistence type="predicted"/>
<accession>A0A804N290</accession>
<dbReference type="AlphaFoldDB" id="A0A804N290"/>
<evidence type="ECO:0000313" key="1">
    <source>
        <dbReference type="EnsemblPlants" id="Zm00001eb129110_P001"/>
    </source>
</evidence>
<reference evidence="1" key="3">
    <citation type="submission" date="2021-05" db="UniProtKB">
        <authorList>
            <consortium name="EnsemblPlants"/>
        </authorList>
    </citation>
    <scope>IDENTIFICATION</scope>
    <source>
        <strain evidence="1">cv. B73</strain>
    </source>
</reference>
<organism evidence="1 2">
    <name type="scientific">Zea mays</name>
    <name type="common">Maize</name>
    <dbReference type="NCBI Taxonomy" id="4577"/>
    <lineage>
        <taxon>Eukaryota</taxon>
        <taxon>Viridiplantae</taxon>
        <taxon>Streptophyta</taxon>
        <taxon>Embryophyta</taxon>
        <taxon>Tracheophyta</taxon>
        <taxon>Spermatophyta</taxon>
        <taxon>Magnoliopsida</taxon>
        <taxon>Liliopsida</taxon>
        <taxon>Poales</taxon>
        <taxon>Poaceae</taxon>
        <taxon>PACMAD clade</taxon>
        <taxon>Panicoideae</taxon>
        <taxon>Andropogonodae</taxon>
        <taxon>Andropogoneae</taxon>
        <taxon>Tripsacinae</taxon>
        <taxon>Zea</taxon>
    </lineage>
</organism>
<reference evidence="2" key="1">
    <citation type="submission" date="2015-12" db="EMBL/GenBank/DDBJ databases">
        <title>Update maize B73 reference genome by single molecule sequencing technologies.</title>
        <authorList>
            <consortium name="Maize Genome Sequencing Project"/>
            <person name="Ware D."/>
        </authorList>
    </citation>
    <scope>NUCLEOTIDE SEQUENCE [LARGE SCALE GENOMIC DNA]</scope>
    <source>
        <strain evidence="2">cv. B73</strain>
    </source>
</reference>